<gene>
    <name evidence="4" type="ORF">J0656_19775</name>
</gene>
<comment type="similarity">
    <text evidence="1 2">Belongs to the small heat shock protein (HSP20) family.</text>
</comment>
<reference evidence="4 5" key="1">
    <citation type="submission" date="2021-03" db="EMBL/GenBank/DDBJ databases">
        <title>Muricauda lutimaris sp. nov. and Muricauda ruestringensis sp. nov, two marine members of the Flavobacteriaceae isolated from deep sea sediments of Western Pacific.</title>
        <authorList>
            <person name="Zhao S."/>
            <person name="Liu R."/>
        </authorList>
    </citation>
    <scope>NUCLEOTIDE SEQUENCE [LARGE SCALE GENOMIC DNA]</scope>
    <source>
        <strain evidence="4 5">BC31-1-A7</strain>
    </source>
</reference>
<evidence type="ECO:0000256" key="2">
    <source>
        <dbReference type="RuleBase" id="RU003616"/>
    </source>
</evidence>
<evidence type="ECO:0000313" key="5">
    <source>
        <dbReference type="Proteomes" id="UP000664044"/>
    </source>
</evidence>
<dbReference type="InterPro" id="IPR031107">
    <property type="entry name" value="Small_HSP"/>
</dbReference>
<feature type="domain" description="SHSP" evidence="3">
    <location>
        <begin position="33"/>
        <end position="143"/>
    </location>
</feature>
<dbReference type="InterPro" id="IPR008978">
    <property type="entry name" value="HSP20-like_chaperone"/>
</dbReference>
<dbReference type="SUPFAM" id="SSF49764">
    <property type="entry name" value="HSP20-like chaperones"/>
    <property type="match status" value="1"/>
</dbReference>
<dbReference type="PANTHER" id="PTHR11527">
    <property type="entry name" value="HEAT-SHOCK PROTEIN 20 FAMILY MEMBER"/>
    <property type="match status" value="1"/>
</dbReference>
<name>A0ABS3GB37_9FLAO</name>
<proteinExistence type="inferred from homology"/>
<evidence type="ECO:0000259" key="3">
    <source>
        <dbReference type="PROSITE" id="PS01031"/>
    </source>
</evidence>
<dbReference type="RefSeq" id="WP_108247216.1">
    <property type="nucleotide sequence ID" value="NZ_JAFLNL010000021.1"/>
</dbReference>
<dbReference type="Gene3D" id="2.60.40.790">
    <property type="match status" value="1"/>
</dbReference>
<organism evidence="4 5">
    <name type="scientific">Flagellimonas aurea</name>
    <dbReference type="NCBI Taxonomy" id="2915619"/>
    <lineage>
        <taxon>Bacteria</taxon>
        <taxon>Pseudomonadati</taxon>
        <taxon>Bacteroidota</taxon>
        <taxon>Flavobacteriia</taxon>
        <taxon>Flavobacteriales</taxon>
        <taxon>Flavobacteriaceae</taxon>
        <taxon>Flagellimonas</taxon>
    </lineage>
</organism>
<protein>
    <submittedName>
        <fullName evidence="4">Hsp20/alpha crystallin family protein</fullName>
    </submittedName>
</protein>
<dbReference type="Proteomes" id="UP000664044">
    <property type="component" value="Unassembled WGS sequence"/>
</dbReference>
<dbReference type="PROSITE" id="PS01031">
    <property type="entry name" value="SHSP"/>
    <property type="match status" value="1"/>
</dbReference>
<sequence>MKIFGKKVGKAIQIPPIIKRMKNWAKRVRNMGKLKSLTISSADSPIEETDFGLSIPMPGFDKNNVKMELQGNTLIISGRNEQSCEIKKSFRVRRAFVRSSFRKTLDLPRDVNPESIHASLKNGLLQVRFSKRETMYKRLLKVA</sequence>
<evidence type="ECO:0000256" key="1">
    <source>
        <dbReference type="PROSITE-ProRule" id="PRU00285"/>
    </source>
</evidence>
<evidence type="ECO:0000313" key="4">
    <source>
        <dbReference type="EMBL" id="MBO0356267.1"/>
    </source>
</evidence>
<comment type="caution">
    <text evidence="4">The sequence shown here is derived from an EMBL/GenBank/DDBJ whole genome shotgun (WGS) entry which is preliminary data.</text>
</comment>
<accession>A0ABS3GB37</accession>
<keyword evidence="5" id="KW-1185">Reference proteome</keyword>
<dbReference type="InterPro" id="IPR002068">
    <property type="entry name" value="A-crystallin/Hsp20_dom"/>
</dbReference>
<dbReference type="CDD" id="cd06464">
    <property type="entry name" value="ACD_sHsps-like"/>
    <property type="match status" value="1"/>
</dbReference>
<dbReference type="Pfam" id="PF00011">
    <property type="entry name" value="HSP20"/>
    <property type="match status" value="1"/>
</dbReference>
<dbReference type="EMBL" id="JAFLNL010000021">
    <property type="protein sequence ID" value="MBO0356267.1"/>
    <property type="molecule type" value="Genomic_DNA"/>
</dbReference>